<dbReference type="PANTHER" id="PTHR42060">
    <property type="entry name" value="NHL REPEAT-CONTAINING PROTEIN-RELATED"/>
    <property type="match status" value="1"/>
</dbReference>
<dbReference type="EMBL" id="ML769413">
    <property type="protein sequence ID" value="KAE9404885.1"/>
    <property type="molecule type" value="Genomic_DNA"/>
</dbReference>
<dbReference type="AlphaFoldDB" id="A0A6A4I862"/>
<accession>A0A6A4I862</accession>
<proteinExistence type="predicted"/>
<feature type="signal peptide" evidence="1">
    <location>
        <begin position="1"/>
        <end position="19"/>
    </location>
</feature>
<dbReference type="InterPro" id="IPR052998">
    <property type="entry name" value="Hetero-Diels-Alderase-like"/>
</dbReference>
<dbReference type="Gene3D" id="2.120.10.30">
    <property type="entry name" value="TolB, C-terminal domain"/>
    <property type="match status" value="1"/>
</dbReference>
<dbReference type="Proteomes" id="UP000799118">
    <property type="component" value="Unassembled WGS sequence"/>
</dbReference>
<name>A0A6A4I862_9AGAR</name>
<reference evidence="2" key="1">
    <citation type="journal article" date="2019" name="Environ. Microbiol.">
        <title>Fungal ecological strategies reflected in gene transcription - a case study of two litter decomposers.</title>
        <authorList>
            <person name="Barbi F."/>
            <person name="Kohler A."/>
            <person name="Barry K."/>
            <person name="Baskaran P."/>
            <person name="Daum C."/>
            <person name="Fauchery L."/>
            <person name="Ihrmark K."/>
            <person name="Kuo A."/>
            <person name="LaButti K."/>
            <person name="Lipzen A."/>
            <person name="Morin E."/>
            <person name="Grigoriev I.V."/>
            <person name="Henrissat B."/>
            <person name="Lindahl B."/>
            <person name="Martin F."/>
        </authorList>
    </citation>
    <scope>NUCLEOTIDE SEQUENCE</scope>
    <source>
        <strain evidence="2">JB14</strain>
    </source>
</reference>
<sequence>MRISLLFAIILGATNGILCQNASAYNVPVKVETIYHFNSSVSLEKLAIRKSGEAIVCFDNSADIYQVDPDLINGSVRHIHTFEGYLTAHGIVEVEDDQFYVAVSNLSVWNHIDVLGSPSIFHVNMTGFPEHRARVREVAHFPDSRILNAMEVISKETGLIYVGDSALGVINILNVNTGHHYMAINNSYTTIYPLDSGNGVYGIHLFQPQNESTKYLYLSNFKQGIIARVPINPESGLPVGEPTVVVSNLTSVAEFALDKEGNIFAALFSLNQFVRVDHETNEVLVLAGGRNIDTYTKAVSVVFGRTESDKGQLYAVTNGGFTALHNVGAGLFRLDTQDMAVV</sequence>
<gene>
    <name evidence="2" type="ORF">BT96DRAFT_916556</name>
</gene>
<organism evidence="2 3">
    <name type="scientific">Gymnopus androsaceus JB14</name>
    <dbReference type="NCBI Taxonomy" id="1447944"/>
    <lineage>
        <taxon>Eukaryota</taxon>
        <taxon>Fungi</taxon>
        <taxon>Dikarya</taxon>
        <taxon>Basidiomycota</taxon>
        <taxon>Agaricomycotina</taxon>
        <taxon>Agaricomycetes</taxon>
        <taxon>Agaricomycetidae</taxon>
        <taxon>Agaricales</taxon>
        <taxon>Marasmiineae</taxon>
        <taxon>Omphalotaceae</taxon>
        <taxon>Gymnopus</taxon>
    </lineage>
</organism>
<evidence type="ECO:0000256" key="1">
    <source>
        <dbReference type="SAM" id="SignalP"/>
    </source>
</evidence>
<feature type="chain" id="PRO_5025356586" evidence="1">
    <location>
        <begin position="20"/>
        <end position="342"/>
    </location>
</feature>
<evidence type="ECO:0000313" key="2">
    <source>
        <dbReference type="EMBL" id="KAE9404885.1"/>
    </source>
</evidence>
<dbReference type="SUPFAM" id="SSF63829">
    <property type="entry name" value="Calcium-dependent phosphotriesterase"/>
    <property type="match status" value="1"/>
</dbReference>
<evidence type="ECO:0000313" key="3">
    <source>
        <dbReference type="Proteomes" id="UP000799118"/>
    </source>
</evidence>
<keyword evidence="1" id="KW-0732">Signal</keyword>
<protein>
    <submittedName>
        <fullName evidence="2">Uncharacterized protein</fullName>
    </submittedName>
</protein>
<dbReference type="PANTHER" id="PTHR42060:SF1">
    <property type="entry name" value="NHL REPEAT-CONTAINING PROTEIN"/>
    <property type="match status" value="1"/>
</dbReference>
<keyword evidence="3" id="KW-1185">Reference proteome</keyword>
<dbReference type="InterPro" id="IPR011042">
    <property type="entry name" value="6-blade_b-propeller_TolB-like"/>
</dbReference>
<dbReference type="OrthoDB" id="2896642at2759"/>